<dbReference type="PANTHER" id="PTHR21666:SF270">
    <property type="entry name" value="MUREIN HYDROLASE ACTIVATOR ENVC"/>
    <property type="match status" value="1"/>
</dbReference>
<dbReference type="STRING" id="483216.BACEGG_00458"/>
<dbReference type="PANTHER" id="PTHR21666">
    <property type="entry name" value="PEPTIDASE-RELATED"/>
    <property type="match status" value="1"/>
</dbReference>
<dbReference type="InterPro" id="IPR011055">
    <property type="entry name" value="Dup_hybrid_motif"/>
</dbReference>
<dbReference type="Pfam" id="PF01551">
    <property type="entry name" value="Peptidase_M23"/>
    <property type="match status" value="1"/>
</dbReference>
<dbReference type="InterPro" id="IPR016047">
    <property type="entry name" value="M23ase_b-sheet_dom"/>
</dbReference>
<accession>A0A380ZAI4</accession>
<dbReference type="AlphaFoldDB" id="A0A380ZAI4"/>
<gene>
    <name evidence="2" type="ORF">NCTC11155_03419</name>
</gene>
<organism evidence="2 3">
    <name type="scientific">Bacteroides eggerthii</name>
    <dbReference type="NCBI Taxonomy" id="28111"/>
    <lineage>
        <taxon>Bacteria</taxon>
        <taxon>Pseudomonadati</taxon>
        <taxon>Bacteroidota</taxon>
        <taxon>Bacteroidia</taxon>
        <taxon>Bacteroidales</taxon>
        <taxon>Bacteroidaceae</taxon>
        <taxon>Bacteroides</taxon>
    </lineage>
</organism>
<evidence type="ECO:0000259" key="1">
    <source>
        <dbReference type="Pfam" id="PF01551"/>
    </source>
</evidence>
<feature type="domain" description="M23ase beta-sheet core" evidence="1">
    <location>
        <begin position="166"/>
        <end position="262"/>
    </location>
</feature>
<protein>
    <submittedName>
        <fullName evidence="2">Peptidase</fullName>
        <ecNumber evidence="2">3.4.24.75</ecNumber>
    </submittedName>
</protein>
<dbReference type="GO" id="GO:0004222">
    <property type="term" value="F:metalloendopeptidase activity"/>
    <property type="evidence" value="ECO:0007669"/>
    <property type="project" value="TreeGrafter"/>
</dbReference>
<keyword evidence="2" id="KW-0378">Hydrolase</keyword>
<dbReference type="Proteomes" id="UP000254424">
    <property type="component" value="Unassembled WGS sequence"/>
</dbReference>
<dbReference type="RefSeq" id="WP_004288736.1">
    <property type="nucleotide sequence ID" value="NZ_CABKNQ010000020.1"/>
</dbReference>
<dbReference type="CDD" id="cd12797">
    <property type="entry name" value="M23_peptidase"/>
    <property type="match status" value="1"/>
</dbReference>
<dbReference type="EMBL" id="UFSX01000002">
    <property type="protein sequence ID" value="SUV44009.1"/>
    <property type="molecule type" value="Genomic_DNA"/>
</dbReference>
<sequence length="314" mass="35748">MIKVKGCLAGSTKYSILRPVSMEAYWADQENGKFDSLYWGTKVRLYISRKFLYDAMVKIYLKSVPDEKIIINEDSIVNLIPSFFQSEVNYYEFYLEKYEHYNTLIKNMGNVRLCCEVSSTLGFYFNDCIASIKIESQFCDPLVEMQIRRNRASNLFGKVRNNSTKNHQGFDYYANQGTNIIAVANSIVDRIVDSEKGDYGKQLVLKLDRCNYYAFYAHLSEITVKVGDIVHKGDIIGKTGITGNAKSMKGADQHLHFECRTSSNLGIGLIGRISPNNVVLTKFYSQDESKPNQSNLGVKKIDNNGNVTLMNIQW</sequence>
<dbReference type="SUPFAM" id="SSF51261">
    <property type="entry name" value="Duplicated hybrid motif"/>
    <property type="match status" value="1"/>
</dbReference>
<dbReference type="EC" id="3.4.24.75" evidence="2"/>
<reference evidence="2 3" key="1">
    <citation type="submission" date="2018-06" db="EMBL/GenBank/DDBJ databases">
        <authorList>
            <consortium name="Pathogen Informatics"/>
            <person name="Doyle S."/>
        </authorList>
    </citation>
    <scope>NUCLEOTIDE SEQUENCE [LARGE SCALE GENOMIC DNA]</scope>
    <source>
        <strain evidence="2 3">NCTC11155</strain>
    </source>
</reference>
<proteinExistence type="predicted"/>
<name>A0A380ZAI4_9BACE</name>
<evidence type="ECO:0000313" key="3">
    <source>
        <dbReference type="Proteomes" id="UP000254424"/>
    </source>
</evidence>
<dbReference type="GeneID" id="93072013"/>
<dbReference type="Gene3D" id="2.70.70.10">
    <property type="entry name" value="Glucose Permease (Domain IIA)"/>
    <property type="match status" value="1"/>
</dbReference>
<dbReference type="InterPro" id="IPR050570">
    <property type="entry name" value="Cell_wall_metabolism_enzyme"/>
</dbReference>
<evidence type="ECO:0000313" key="2">
    <source>
        <dbReference type="EMBL" id="SUV44009.1"/>
    </source>
</evidence>